<feature type="region of interest" description="Disordered" evidence="1">
    <location>
        <begin position="58"/>
        <end position="87"/>
    </location>
</feature>
<evidence type="ECO:0000313" key="3">
    <source>
        <dbReference type="Proteomes" id="UP001549291"/>
    </source>
</evidence>
<accession>A0ABV2RRG3</accession>
<gene>
    <name evidence="2" type="ORF">ABIF63_003587</name>
</gene>
<keyword evidence="3" id="KW-1185">Reference proteome</keyword>
<dbReference type="EMBL" id="JBEPTQ010000002">
    <property type="protein sequence ID" value="MET4719481.1"/>
    <property type="molecule type" value="Genomic_DNA"/>
</dbReference>
<sequence>MTIKRRNRTKHTKTFEERLAEEAARFKEAAAQLPPGPQRELYLRRARQADTAANFNEWLTSPGLQPPTALENMQVGGPAKRDRVASD</sequence>
<comment type="caution">
    <text evidence="2">The sequence shown here is derived from an EMBL/GenBank/DDBJ whole genome shotgun (WGS) entry which is preliminary data.</text>
</comment>
<reference evidence="2 3" key="1">
    <citation type="submission" date="2024-06" db="EMBL/GenBank/DDBJ databases">
        <title>Genomic Encyclopedia of Type Strains, Phase V (KMG-V): Genome sequencing to study the core and pangenomes of soil and plant-associated prokaryotes.</title>
        <authorList>
            <person name="Whitman W."/>
        </authorList>
    </citation>
    <scope>NUCLEOTIDE SEQUENCE [LARGE SCALE GENOMIC DNA]</scope>
    <source>
        <strain evidence="2 3">USDA 160</strain>
    </source>
</reference>
<dbReference type="RefSeq" id="WP_335622577.1">
    <property type="nucleotide sequence ID" value="NZ_CP017637.1"/>
</dbReference>
<protein>
    <submittedName>
        <fullName evidence="2">Uncharacterized protein</fullName>
    </submittedName>
</protein>
<evidence type="ECO:0000256" key="1">
    <source>
        <dbReference type="SAM" id="MobiDB-lite"/>
    </source>
</evidence>
<dbReference type="Proteomes" id="UP001549291">
    <property type="component" value="Unassembled WGS sequence"/>
</dbReference>
<name>A0ABV2RRG3_BRAJP</name>
<evidence type="ECO:0000313" key="2">
    <source>
        <dbReference type="EMBL" id="MET4719481.1"/>
    </source>
</evidence>
<proteinExistence type="predicted"/>
<organism evidence="2 3">
    <name type="scientific">Bradyrhizobium japonicum</name>
    <dbReference type="NCBI Taxonomy" id="375"/>
    <lineage>
        <taxon>Bacteria</taxon>
        <taxon>Pseudomonadati</taxon>
        <taxon>Pseudomonadota</taxon>
        <taxon>Alphaproteobacteria</taxon>
        <taxon>Hyphomicrobiales</taxon>
        <taxon>Nitrobacteraceae</taxon>
        <taxon>Bradyrhizobium</taxon>
    </lineage>
</organism>